<keyword evidence="1" id="KW-0472">Membrane</keyword>
<feature type="transmembrane region" description="Helical" evidence="1">
    <location>
        <begin position="39"/>
        <end position="63"/>
    </location>
</feature>
<dbReference type="Proteomes" id="UP001152649">
    <property type="component" value="Unassembled WGS sequence"/>
</dbReference>
<feature type="transmembrane region" description="Helical" evidence="1">
    <location>
        <begin position="280"/>
        <end position="300"/>
    </location>
</feature>
<keyword evidence="1" id="KW-1133">Transmembrane helix</keyword>
<comment type="caution">
    <text evidence="2">The sequence shown here is derived from an EMBL/GenBank/DDBJ whole genome shotgun (WGS) entry which is preliminary data.</text>
</comment>
<gene>
    <name evidence="2" type="ORF">PSALAMII_LOCUS7238</name>
</gene>
<protein>
    <submittedName>
        <fullName evidence="2">Uncharacterized protein</fullName>
    </submittedName>
</protein>
<name>A0A9W4JFG2_9EURO</name>
<dbReference type="OrthoDB" id="5429468at2759"/>
<keyword evidence="3" id="KW-1185">Reference proteome</keyword>
<sequence>MPSPTSHDGHDTVIEEKQCPYSYVPRDGSRRKRHKAKGIIWSLVVISGCIMGLGIGIMVWFAVRTDNPDIDLNSLEYALYKNTMFKDCYNTPMSNKTYDCLAIKASLPTRMGNTKYLFPSVIFPRDNITGYLNRDTISHNDTGHPRYSWCEVMSCFSDFKVIPSTPRPSAFWPTTLGVVNQATIILFFALWRTKNDQAAFSTTSPCTGIEWDDWLIMAWNLGSLIWWWIGLGRFLNHPEHYPVPFVLGWMSPWRYCDAINHHPYACSIKPSRKTARITRLTLSTLVVIQWAFSIYILGYMTRFAFGRGYLPHPAYECLASHIPDAPGTSSCSSEQLCSNEPIFYPLSPDRGETSDPMLLLSLFFVCYTIGAIPYWSFGVTNWCLRLRRSQNAQISSELLALLTALMGAGCVLLSALLVFLPRAEVLRYPPTGPVTIDWKCNALHVNLSPGRFYLDVEYQLPVRIAKMWFNA</sequence>
<organism evidence="2 3">
    <name type="scientific">Penicillium salamii</name>
    <dbReference type="NCBI Taxonomy" id="1612424"/>
    <lineage>
        <taxon>Eukaryota</taxon>
        <taxon>Fungi</taxon>
        <taxon>Dikarya</taxon>
        <taxon>Ascomycota</taxon>
        <taxon>Pezizomycotina</taxon>
        <taxon>Eurotiomycetes</taxon>
        <taxon>Eurotiomycetidae</taxon>
        <taxon>Eurotiales</taxon>
        <taxon>Aspergillaceae</taxon>
        <taxon>Penicillium</taxon>
    </lineage>
</organism>
<keyword evidence="1" id="KW-0812">Transmembrane</keyword>
<feature type="transmembrane region" description="Helical" evidence="1">
    <location>
        <begin position="398"/>
        <end position="420"/>
    </location>
</feature>
<feature type="transmembrane region" description="Helical" evidence="1">
    <location>
        <begin position="170"/>
        <end position="191"/>
    </location>
</feature>
<reference evidence="2" key="1">
    <citation type="submission" date="2021-07" db="EMBL/GenBank/DDBJ databases">
        <authorList>
            <person name="Branca A.L. A."/>
        </authorList>
    </citation>
    <scope>NUCLEOTIDE SEQUENCE</scope>
</reference>
<evidence type="ECO:0000256" key="1">
    <source>
        <dbReference type="SAM" id="Phobius"/>
    </source>
</evidence>
<proteinExistence type="predicted"/>
<feature type="transmembrane region" description="Helical" evidence="1">
    <location>
        <begin position="357"/>
        <end position="377"/>
    </location>
</feature>
<evidence type="ECO:0000313" key="3">
    <source>
        <dbReference type="Proteomes" id="UP001152649"/>
    </source>
</evidence>
<dbReference type="AlphaFoldDB" id="A0A9W4JFG2"/>
<dbReference type="EMBL" id="CAJVPG010000333">
    <property type="protein sequence ID" value="CAG8395434.1"/>
    <property type="molecule type" value="Genomic_DNA"/>
</dbReference>
<evidence type="ECO:0000313" key="2">
    <source>
        <dbReference type="EMBL" id="CAG8395434.1"/>
    </source>
</evidence>
<accession>A0A9W4JFG2</accession>